<dbReference type="AlphaFoldDB" id="A0A098BZD5"/>
<dbReference type="OrthoDB" id="1100675at2"/>
<proteinExistence type="predicted"/>
<protein>
    <submittedName>
        <fullName evidence="1">Uncharacterized protein</fullName>
    </submittedName>
</protein>
<dbReference type="Proteomes" id="UP000032417">
    <property type="component" value="Chromosome 1"/>
</dbReference>
<accession>A0A098BZD5</accession>
<gene>
    <name evidence="1" type="ORF">ING2E5B_1269</name>
</gene>
<evidence type="ECO:0000313" key="2">
    <source>
        <dbReference type="Proteomes" id="UP000032417"/>
    </source>
</evidence>
<name>A0A098BZD5_9BACT</name>
<organism evidence="1 2">
    <name type="scientific">Fermentimonas caenicola</name>
    <dbReference type="NCBI Taxonomy" id="1562970"/>
    <lineage>
        <taxon>Bacteria</taxon>
        <taxon>Pseudomonadati</taxon>
        <taxon>Bacteroidota</taxon>
        <taxon>Bacteroidia</taxon>
        <taxon>Bacteroidales</taxon>
        <taxon>Dysgonomonadaceae</taxon>
        <taxon>Fermentimonas</taxon>
    </lineage>
</organism>
<evidence type="ECO:0000313" key="1">
    <source>
        <dbReference type="EMBL" id="CEA16019.1"/>
    </source>
</evidence>
<dbReference type="EMBL" id="LN515532">
    <property type="protein sequence ID" value="CEA16019.1"/>
    <property type="molecule type" value="Genomic_DNA"/>
</dbReference>
<dbReference type="HOGENOM" id="CLU_170864_0_0_10"/>
<reference evidence="1 2" key="1">
    <citation type="submission" date="2014-08" db="EMBL/GenBank/DDBJ databases">
        <authorList>
            <person name="Wibberg D."/>
        </authorList>
    </citation>
    <scope>NUCLEOTIDE SEQUENCE [LARGE SCALE GENOMIC DNA]</scope>
    <source>
        <strain evidence="2">ING2-E5B</strain>
    </source>
</reference>
<sequence length="107" mass="12799">MSEVKKELEYDEEDSLRFIQEHLPEEMKDEFSDDEINYIVDLIYEFYEDKGFLDASEESEIEIDEDELLDYIFENARKDNVREFTDEQIEAIVAGELAYCDTLNLFD</sequence>
<dbReference type="STRING" id="1562970.ING2E5B_1269"/>
<dbReference type="KEGG" id="pbt:ING2E5B_1269"/>
<keyword evidence="2" id="KW-1185">Reference proteome</keyword>